<proteinExistence type="inferred from homology"/>
<dbReference type="Pfam" id="PF04145">
    <property type="entry name" value="Ctr"/>
    <property type="match status" value="1"/>
</dbReference>
<organism evidence="7 8">
    <name type="scientific">Ficus carica</name>
    <name type="common">Common fig</name>
    <dbReference type="NCBI Taxonomy" id="3494"/>
    <lineage>
        <taxon>Eukaryota</taxon>
        <taxon>Viridiplantae</taxon>
        <taxon>Streptophyta</taxon>
        <taxon>Embryophyta</taxon>
        <taxon>Tracheophyta</taxon>
        <taxon>Spermatophyta</taxon>
        <taxon>Magnoliopsida</taxon>
        <taxon>eudicotyledons</taxon>
        <taxon>Gunneridae</taxon>
        <taxon>Pentapetalae</taxon>
        <taxon>rosids</taxon>
        <taxon>fabids</taxon>
        <taxon>Rosales</taxon>
        <taxon>Moraceae</taxon>
        <taxon>Ficeae</taxon>
        <taxon>Ficus</taxon>
    </lineage>
</organism>
<keyword evidence="3 6" id="KW-0187">Copper transport</keyword>
<sequence length="108" mass="11861">MVSNILSFAYVFLAGLAVEWLSHARLVKYSSDGYNVKAGLLQTLMYGIRIGLAYFVMLQVMSFNTGILLTAIAGYSVGFSVFGSRIFKRSKIVPDDLDDSPDLPPLNC</sequence>
<dbReference type="InterPro" id="IPR007274">
    <property type="entry name" value="Cop_transporter"/>
</dbReference>
<comment type="subcellular location">
    <subcellularLocation>
        <location evidence="6">Membrane</location>
        <topology evidence="6">Multi-pass membrane protein</topology>
    </subcellularLocation>
</comment>
<keyword evidence="6" id="KW-0406">Ion transport</keyword>
<reference evidence="7" key="1">
    <citation type="submission" date="2023-07" db="EMBL/GenBank/DDBJ databases">
        <title>draft genome sequence of fig (Ficus carica).</title>
        <authorList>
            <person name="Takahashi T."/>
            <person name="Nishimura K."/>
        </authorList>
    </citation>
    <scope>NUCLEOTIDE SEQUENCE</scope>
</reference>
<evidence type="ECO:0000256" key="1">
    <source>
        <dbReference type="ARBA" id="ARBA00006921"/>
    </source>
</evidence>
<dbReference type="GO" id="GO:0005886">
    <property type="term" value="C:plasma membrane"/>
    <property type="evidence" value="ECO:0007669"/>
    <property type="project" value="TreeGrafter"/>
</dbReference>
<evidence type="ECO:0000256" key="2">
    <source>
        <dbReference type="ARBA" id="ARBA00022692"/>
    </source>
</evidence>
<keyword evidence="6" id="KW-0813">Transport</keyword>
<dbReference type="PANTHER" id="PTHR12483">
    <property type="entry name" value="SOLUTE CARRIER FAMILY 31 COPPER TRANSPORTERS"/>
    <property type="match status" value="1"/>
</dbReference>
<evidence type="ECO:0000256" key="4">
    <source>
        <dbReference type="ARBA" id="ARBA00022989"/>
    </source>
</evidence>
<gene>
    <name evidence="7" type="ORF">TIFTF001_000353</name>
</gene>
<dbReference type="EMBL" id="BTGU01000001">
    <property type="protein sequence ID" value="GMN23982.1"/>
    <property type="molecule type" value="Genomic_DNA"/>
</dbReference>
<name>A0AA88CP06_FICCA</name>
<accession>A0AA88CP06</accession>
<keyword evidence="4 6" id="KW-1133">Transmembrane helix</keyword>
<keyword evidence="5 6" id="KW-0472">Membrane</keyword>
<comment type="similarity">
    <text evidence="1 6">Belongs to the copper transporter (Ctr) (TC 1.A.56) family. SLC31A subfamily.</text>
</comment>
<evidence type="ECO:0000256" key="5">
    <source>
        <dbReference type="ARBA" id="ARBA00023136"/>
    </source>
</evidence>
<comment type="caution">
    <text evidence="7">The sequence shown here is derived from an EMBL/GenBank/DDBJ whole genome shotgun (WGS) entry which is preliminary data.</text>
</comment>
<keyword evidence="6" id="KW-0186">Copper</keyword>
<evidence type="ECO:0000256" key="6">
    <source>
        <dbReference type="RuleBase" id="RU367022"/>
    </source>
</evidence>
<dbReference type="GO" id="GO:0005375">
    <property type="term" value="F:copper ion transmembrane transporter activity"/>
    <property type="evidence" value="ECO:0007669"/>
    <property type="project" value="UniProtKB-UniRule"/>
</dbReference>
<keyword evidence="8" id="KW-1185">Reference proteome</keyword>
<dbReference type="PANTHER" id="PTHR12483:SF83">
    <property type="entry name" value="COPPER TRANSPORT PROTEIN"/>
    <property type="match status" value="1"/>
</dbReference>
<dbReference type="Proteomes" id="UP001187192">
    <property type="component" value="Unassembled WGS sequence"/>
</dbReference>
<protein>
    <recommendedName>
        <fullName evidence="6">Copper transport protein</fullName>
    </recommendedName>
</protein>
<dbReference type="AlphaFoldDB" id="A0AA88CP06"/>
<evidence type="ECO:0000313" key="8">
    <source>
        <dbReference type="Proteomes" id="UP001187192"/>
    </source>
</evidence>
<evidence type="ECO:0000313" key="7">
    <source>
        <dbReference type="EMBL" id="GMN23982.1"/>
    </source>
</evidence>
<keyword evidence="2 6" id="KW-0812">Transmembrane</keyword>
<evidence type="ECO:0000256" key="3">
    <source>
        <dbReference type="ARBA" id="ARBA00022796"/>
    </source>
</evidence>
<feature type="transmembrane region" description="Helical" evidence="6">
    <location>
        <begin position="48"/>
        <end position="81"/>
    </location>
</feature>